<evidence type="ECO:0000313" key="4">
    <source>
        <dbReference type="Proteomes" id="UP001496720"/>
    </source>
</evidence>
<dbReference type="Proteomes" id="UP001496720">
    <property type="component" value="Unassembled WGS sequence"/>
</dbReference>
<protein>
    <submittedName>
        <fullName evidence="3">Uncharacterized protein</fullName>
    </submittedName>
</protein>
<feature type="compositionally biased region" description="Gly residues" evidence="1">
    <location>
        <begin position="229"/>
        <end position="241"/>
    </location>
</feature>
<feature type="transmembrane region" description="Helical" evidence="2">
    <location>
        <begin position="28"/>
        <end position="47"/>
    </location>
</feature>
<keyword evidence="4" id="KW-1185">Reference proteome</keyword>
<organism evidence="3 4">
    <name type="scientific">Streptomyces violaceorubidus</name>
    <dbReference type="NCBI Taxonomy" id="284042"/>
    <lineage>
        <taxon>Bacteria</taxon>
        <taxon>Bacillati</taxon>
        <taxon>Actinomycetota</taxon>
        <taxon>Actinomycetes</taxon>
        <taxon>Kitasatosporales</taxon>
        <taxon>Streptomycetaceae</taxon>
        <taxon>Streptomyces</taxon>
    </lineage>
</organism>
<keyword evidence="2" id="KW-1133">Transmembrane helix</keyword>
<sequence length="265" mass="25867">MPLHAGEHRAAGPRSAGSRRRGPDRRRIRLYGLAGVVVCAVVLPFAVASAGPSGDAEAGAATAVPLLARGGDGKASAYPSAAEPEDRFGLGSGSGSGAGVADRLTDAVAPARSPLPPGPALAARCGPELTSPAGIEAQTCVLARGTETWARTYYRNASGGPLESVLSLMGPDGRSVRTSCAVGVEDAPGTCETPPDATEGAHGGGLAGYTAVAEFARRAGYGPLLLRAGSGGSTGSTGSGGSAEEAETAETDEGGVGKSPAGTGS</sequence>
<evidence type="ECO:0000313" key="3">
    <source>
        <dbReference type="EMBL" id="MER6169476.1"/>
    </source>
</evidence>
<comment type="caution">
    <text evidence="3">The sequence shown here is derived from an EMBL/GenBank/DDBJ whole genome shotgun (WGS) entry which is preliminary data.</text>
</comment>
<proteinExistence type="predicted"/>
<feature type="region of interest" description="Disordered" evidence="1">
    <location>
        <begin position="1"/>
        <end position="23"/>
    </location>
</feature>
<dbReference type="RefSeq" id="WP_352150623.1">
    <property type="nucleotide sequence ID" value="NZ_JBEOZY010000071.1"/>
</dbReference>
<accession>A0ABV1T663</accession>
<feature type="compositionally biased region" description="Basic and acidic residues" evidence="1">
    <location>
        <begin position="1"/>
        <end position="10"/>
    </location>
</feature>
<dbReference type="EMBL" id="JBEOZY010000071">
    <property type="protein sequence ID" value="MER6169476.1"/>
    <property type="molecule type" value="Genomic_DNA"/>
</dbReference>
<keyword evidence="2" id="KW-0812">Transmembrane</keyword>
<gene>
    <name evidence="3" type="ORF">ABT188_33890</name>
</gene>
<feature type="region of interest" description="Disordered" evidence="1">
    <location>
        <begin position="73"/>
        <end position="101"/>
    </location>
</feature>
<name>A0ABV1T663_9ACTN</name>
<keyword evidence="2" id="KW-0472">Membrane</keyword>
<evidence type="ECO:0000256" key="1">
    <source>
        <dbReference type="SAM" id="MobiDB-lite"/>
    </source>
</evidence>
<evidence type="ECO:0000256" key="2">
    <source>
        <dbReference type="SAM" id="Phobius"/>
    </source>
</evidence>
<feature type="compositionally biased region" description="Acidic residues" evidence="1">
    <location>
        <begin position="244"/>
        <end position="253"/>
    </location>
</feature>
<feature type="region of interest" description="Disordered" evidence="1">
    <location>
        <begin position="226"/>
        <end position="265"/>
    </location>
</feature>
<reference evidence="3 4" key="1">
    <citation type="submission" date="2024-06" db="EMBL/GenBank/DDBJ databases">
        <title>The Natural Products Discovery Center: Release of the First 8490 Sequenced Strains for Exploring Actinobacteria Biosynthetic Diversity.</title>
        <authorList>
            <person name="Kalkreuter E."/>
            <person name="Kautsar S.A."/>
            <person name="Yang D."/>
            <person name="Bader C.D."/>
            <person name="Teijaro C.N."/>
            <person name="Fluegel L."/>
            <person name="Davis C.M."/>
            <person name="Simpson J.R."/>
            <person name="Lauterbach L."/>
            <person name="Steele A.D."/>
            <person name="Gui C."/>
            <person name="Meng S."/>
            <person name="Li G."/>
            <person name="Viehrig K."/>
            <person name="Ye F."/>
            <person name="Su P."/>
            <person name="Kiefer A.F."/>
            <person name="Nichols A."/>
            <person name="Cepeda A.J."/>
            <person name="Yan W."/>
            <person name="Fan B."/>
            <person name="Jiang Y."/>
            <person name="Adhikari A."/>
            <person name="Zheng C.-J."/>
            <person name="Schuster L."/>
            <person name="Cowan T.M."/>
            <person name="Smanski M.J."/>
            <person name="Chevrette M.G."/>
            <person name="De Carvalho L.P.S."/>
            <person name="Shen B."/>
        </authorList>
    </citation>
    <scope>NUCLEOTIDE SEQUENCE [LARGE SCALE GENOMIC DNA]</scope>
    <source>
        <strain evidence="3 4">NPDC001615</strain>
    </source>
</reference>